<organism evidence="1 2">
    <name type="scientific">Trichogramma brassicae</name>
    <dbReference type="NCBI Taxonomy" id="86971"/>
    <lineage>
        <taxon>Eukaryota</taxon>
        <taxon>Metazoa</taxon>
        <taxon>Ecdysozoa</taxon>
        <taxon>Arthropoda</taxon>
        <taxon>Hexapoda</taxon>
        <taxon>Insecta</taxon>
        <taxon>Pterygota</taxon>
        <taxon>Neoptera</taxon>
        <taxon>Endopterygota</taxon>
        <taxon>Hymenoptera</taxon>
        <taxon>Apocrita</taxon>
        <taxon>Proctotrupomorpha</taxon>
        <taxon>Chalcidoidea</taxon>
        <taxon>Trichogrammatidae</taxon>
        <taxon>Trichogramma</taxon>
    </lineage>
</organism>
<name>A0A6H5IGH1_9HYME</name>
<sequence>MFPFSRRGKIITINEDARSYIYTAESSMHSQAEYEKPLCRTRALLQCSSCAPARCQRRHGCTRVPRRSNNARRIVRTLMNSALLRRGCSSSPTTYRTHVSPKGINFLSGARVIFKANPEDAYAARRTVWSAWSSSTFLTFDIYSPVAVHTVGGCTLRTAQLSEFVYAR</sequence>
<gene>
    <name evidence="1" type="ORF">TBRA_LOCUS8403</name>
</gene>
<dbReference type="EMBL" id="CADCXV010000820">
    <property type="protein sequence ID" value="CAB0036539.1"/>
    <property type="molecule type" value="Genomic_DNA"/>
</dbReference>
<keyword evidence="2" id="KW-1185">Reference proteome</keyword>
<evidence type="ECO:0000313" key="1">
    <source>
        <dbReference type="EMBL" id="CAB0036539.1"/>
    </source>
</evidence>
<evidence type="ECO:0000313" key="2">
    <source>
        <dbReference type="Proteomes" id="UP000479190"/>
    </source>
</evidence>
<dbReference type="AlphaFoldDB" id="A0A6H5IGH1"/>
<proteinExistence type="predicted"/>
<reference evidence="1 2" key="1">
    <citation type="submission" date="2020-02" db="EMBL/GenBank/DDBJ databases">
        <authorList>
            <person name="Ferguson B K."/>
        </authorList>
    </citation>
    <scope>NUCLEOTIDE SEQUENCE [LARGE SCALE GENOMIC DNA]</scope>
</reference>
<protein>
    <submittedName>
        <fullName evidence="1">Uncharacterized protein</fullName>
    </submittedName>
</protein>
<dbReference type="Proteomes" id="UP000479190">
    <property type="component" value="Unassembled WGS sequence"/>
</dbReference>
<accession>A0A6H5IGH1</accession>